<dbReference type="AlphaFoldDB" id="A2E4Y6"/>
<feature type="region of interest" description="Disordered" evidence="1">
    <location>
        <begin position="135"/>
        <end position="322"/>
    </location>
</feature>
<keyword evidence="3" id="KW-0732">Signal</keyword>
<dbReference type="InParanoid" id="A2E4Y6"/>
<accession>A2E4Y6</accession>
<feature type="compositionally biased region" description="Basic and acidic residues" evidence="1">
    <location>
        <begin position="206"/>
        <end position="226"/>
    </location>
</feature>
<feature type="compositionally biased region" description="Basic and acidic residues" evidence="1">
    <location>
        <begin position="79"/>
        <end position="97"/>
    </location>
</feature>
<feature type="compositionally biased region" description="Acidic residues" evidence="1">
    <location>
        <begin position="236"/>
        <end position="250"/>
    </location>
</feature>
<keyword evidence="5" id="KW-1185">Reference proteome</keyword>
<evidence type="ECO:0008006" key="6">
    <source>
        <dbReference type="Google" id="ProtNLM"/>
    </source>
</evidence>
<organism evidence="4 5">
    <name type="scientific">Trichomonas vaginalis (strain ATCC PRA-98 / G3)</name>
    <dbReference type="NCBI Taxonomy" id="412133"/>
    <lineage>
        <taxon>Eukaryota</taxon>
        <taxon>Metamonada</taxon>
        <taxon>Parabasalia</taxon>
        <taxon>Trichomonadida</taxon>
        <taxon>Trichomonadidae</taxon>
        <taxon>Trichomonas</taxon>
    </lineage>
</organism>
<feature type="compositionally biased region" description="Acidic residues" evidence="1">
    <location>
        <begin position="261"/>
        <end position="273"/>
    </location>
</feature>
<evidence type="ECO:0000256" key="3">
    <source>
        <dbReference type="SAM" id="SignalP"/>
    </source>
</evidence>
<keyword evidence="2" id="KW-1133">Transmembrane helix</keyword>
<reference evidence="4" key="1">
    <citation type="submission" date="2006-10" db="EMBL/GenBank/DDBJ databases">
        <authorList>
            <person name="Amadeo P."/>
            <person name="Zhao Q."/>
            <person name="Wortman J."/>
            <person name="Fraser-Liggett C."/>
            <person name="Carlton J."/>
        </authorList>
    </citation>
    <scope>NUCLEOTIDE SEQUENCE</scope>
    <source>
        <strain evidence="4">G3</strain>
    </source>
</reference>
<name>A2E4Y6_TRIV3</name>
<feature type="signal peptide" evidence="3">
    <location>
        <begin position="1"/>
        <end position="17"/>
    </location>
</feature>
<dbReference type="VEuPathDB" id="TrichDB:TVAG_161310"/>
<keyword evidence="2" id="KW-0472">Membrane</keyword>
<dbReference type="Proteomes" id="UP000001542">
    <property type="component" value="Unassembled WGS sequence"/>
</dbReference>
<evidence type="ECO:0000256" key="1">
    <source>
        <dbReference type="SAM" id="MobiDB-lite"/>
    </source>
</evidence>
<dbReference type="VEuPathDB" id="TrichDB:TVAGG3_0228630"/>
<reference evidence="4" key="2">
    <citation type="journal article" date="2007" name="Science">
        <title>Draft genome sequence of the sexually transmitted pathogen Trichomonas vaginalis.</title>
        <authorList>
            <person name="Carlton J.M."/>
            <person name="Hirt R.P."/>
            <person name="Silva J.C."/>
            <person name="Delcher A.L."/>
            <person name="Schatz M."/>
            <person name="Zhao Q."/>
            <person name="Wortman J.R."/>
            <person name="Bidwell S.L."/>
            <person name="Alsmark U.C.M."/>
            <person name="Besteiro S."/>
            <person name="Sicheritz-Ponten T."/>
            <person name="Noel C.J."/>
            <person name="Dacks J.B."/>
            <person name="Foster P.G."/>
            <person name="Simillion C."/>
            <person name="Van de Peer Y."/>
            <person name="Miranda-Saavedra D."/>
            <person name="Barton G.J."/>
            <person name="Westrop G.D."/>
            <person name="Mueller S."/>
            <person name="Dessi D."/>
            <person name="Fiori P.L."/>
            <person name="Ren Q."/>
            <person name="Paulsen I."/>
            <person name="Zhang H."/>
            <person name="Bastida-Corcuera F.D."/>
            <person name="Simoes-Barbosa A."/>
            <person name="Brown M.T."/>
            <person name="Hayes R.D."/>
            <person name="Mukherjee M."/>
            <person name="Okumura C.Y."/>
            <person name="Schneider R."/>
            <person name="Smith A.J."/>
            <person name="Vanacova S."/>
            <person name="Villalvazo M."/>
            <person name="Haas B.J."/>
            <person name="Pertea M."/>
            <person name="Feldblyum T.V."/>
            <person name="Utterback T.R."/>
            <person name="Shu C.L."/>
            <person name="Osoegawa K."/>
            <person name="de Jong P.J."/>
            <person name="Hrdy I."/>
            <person name="Horvathova L."/>
            <person name="Zubacova Z."/>
            <person name="Dolezal P."/>
            <person name="Malik S.B."/>
            <person name="Logsdon J.M. Jr."/>
            <person name="Henze K."/>
            <person name="Gupta A."/>
            <person name="Wang C.C."/>
            <person name="Dunne R.L."/>
            <person name="Upcroft J.A."/>
            <person name="Upcroft P."/>
            <person name="White O."/>
            <person name="Salzberg S.L."/>
            <person name="Tang P."/>
            <person name="Chiu C.-H."/>
            <person name="Lee Y.-S."/>
            <person name="Embley T.M."/>
            <person name="Coombs G.H."/>
            <person name="Mottram J.C."/>
            <person name="Tachezy J."/>
            <person name="Fraser-Liggett C.M."/>
            <person name="Johnson P.J."/>
        </authorList>
    </citation>
    <scope>NUCLEOTIDE SEQUENCE [LARGE SCALE GENOMIC DNA]</scope>
    <source>
        <strain evidence="4">G3</strain>
    </source>
</reference>
<dbReference type="RefSeq" id="XP_001324548.1">
    <property type="nucleotide sequence ID" value="XM_001324513.1"/>
</dbReference>
<evidence type="ECO:0000313" key="4">
    <source>
        <dbReference type="EMBL" id="EAY12325.1"/>
    </source>
</evidence>
<protein>
    <recommendedName>
        <fullName evidence="6">Transmembrane protein</fullName>
    </recommendedName>
</protein>
<feature type="region of interest" description="Disordered" evidence="1">
    <location>
        <begin position="19"/>
        <end position="112"/>
    </location>
</feature>
<proteinExistence type="predicted"/>
<sequence length="566" mass="66202">MFLLLLLGLAFSEDALLSKERRPVVEESNQKSKERNNDQMKENNEKITTKSNKKPELQQPKQLYSATDKKLNDFSNKYIQEKNEQKSSNEMNYKNEKQNQMSHELPNENDKKDNIEYFDDEWKIDEDGFSVTVNEGKSEQFDKSQSLAKKNKHKYEDPKRKGLDLGTLFSDKKKEAGISKEDLAINPYGDPNLPNQNYKPEDYEEFERKNEKDKTITPYDKRRQDKYMSSSKSDTTDEYQDDEDLIEEDGTSQGVLKDGDEVQDQIQEFDEFQDYNNFQYQELQNQPEEPEKQSGHRFKRVKRIKRRKNKKNKSSDQSQEIPQDAGQYQNLQYDQSQDQSFQNQNDHLIEDQEFQKKEEYAQIPKDENPYEPVFNRKFSRKKKNQNLFLQNGPITPLIVETQSYMLGFIRKKPLNVTYSPVPIEVTKPYCRINEAVVEAYISGPHSVQCRLSVPIFTTSAHVTISFDGNHFSSPVIVETNVPFWFILFPIAAIAGLIYISLKPKTKKKKILNGPNLDSFRPMTSMPKKEETFGADIDNENIIQQDVYYEAIPDENNSTTKLQEMPR</sequence>
<feature type="compositionally biased region" description="Polar residues" evidence="1">
    <location>
        <begin position="275"/>
        <end position="287"/>
    </location>
</feature>
<feature type="transmembrane region" description="Helical" evidence="2">
    <location>
        <begin position="481"/>
        <end position="501"/>
    </location>
</feature>
<feature type="compositionally biased region" description="Basic residues" evidence="1">
    <location>
        <begin position="295"/>
        <end position="312"/>
    </location>
</feature>
<feature type="compositionally biased region" description="Basic and acidic residues" evidence="1">
    <location>
        <begin position="19"/>
        <end position="56"/>
    </location>
</feature>
<evidence type="ECO:0000313" key="5">
    <source>
        <dbReference type="Proteomes" id="UP000001542"/>
    </source>
</evidence>
<feature type="compositionally biased region" description="Basic and acidic residues" evidence="1">
    <location>
        <begin position="154"/>
        <end position="163"/>
    </location>
</feature>
<dbReference type="KEGG" id="tva:4770287"/>
<feature type="compositionally biased region" description="Basic and acidic residues" evidence="1">
    <location>
        <begin position="170"/>
        <end position="183"/>
    </location>
</feature>
<keyword evidence="2" id="KW-0812">Transmembrane</keyword>
<dbReference type="EMBL" id="DS113304">
    <property type="protein sequence ID" value="EAY12325.1"/>
    <property type="molecule type" value="Genomic_DNA"/>
</dbReference>
<feature type="chain" id="PRO_5002643354" description="Transmembrane protein" evidence="3">
    <location>
        <begin position="18"/>
        <end position="566"/>
    </location>
</feature>
<gene>
    <name evidence="4" type="ORF">TVAG_161310</name>
</gene>
<evidence type="ECO:0000256" key="2">
    <source>
        <dbReference type="SAM" id="Phobius"/>
    </source>
</evidence>